<keyword evidence="2" id="KW-1185">Reference proteome</keyword>
<reference evidence="1" key="1">
    <citation type="submission" date="2023-05" db="EMBL/GenBank/DDBJ databases">
        <authorList>
            <person name="Stuckert A."/>
        </authorList>
    </citation>
    <scope>NUCLEOTIDE SEQUENCE</scope>
</reference>
<organism evidence="1 2">
    <name type="scientific">Staurois parvus</name>
    <dbReference type="NCBI Taxonomy" id="386267"/>
    <lineage>
        <taxon>Eukaryota</taxon>
        <taxon>Metazoa</taxon>
        <taxon>Chordata</taxon>
        <taxon>Craniata</taxon>
        <taxon>Vertebrata</taxon>
        <taxon>Euteleostomi</taxon>
        <taxon>Amphibia</taxon>
        <taxon>Batrachia</taxon>
        <taxon>Anura</taxon>
        <taxon>Neobatrachia</taxon>
        <taxon>Ranoidea</taxon>
        <taxon>Ranidae</taxon>
        <taxon>Staurois</taxon>
    </lineage>
</organism>
<protein>
    <submittedName>
        <fullName evidence="1">Uncharacterized protein</fullName>
    </submittedName>
</protein>
<proteinExistence type="predicted"/>
<accession>A0ABN9HHQ9</accession>
<evidence type="ECO:0000313" key="2">
    <source>
        <dbReference type="Proteomes" id="UP001162483"/>
    </source>
</evidence>
<gene>
    <name evidence="1" type="ORF">SPARVUS_LOCUS16016789</name>
</gene>
<evidence type="ECO:0000313" key="1">
    <source>
        <dbReference type="EMBL" id="CAI9620689.1"/>
    </source>
</evidence>
<comment type="caution">
    <text evidence="1">The sequence shown here is derived from an EMBL/GenBank/DDBJ whole genome shotgun (WGS) entry which is preliminary data.</text>
</comment>
<sequence>SPVSIADNREIQFPVINSFSLTLSTDYQCSPKSAQQWHPSVPISATYQRRLSVPIIAAYQCPSVLHISVASSVPPHQFPSVSPHQCSLSAPISAADQCHLISAYQCCLSVQPNQSI</sequence>
<dbReference type="Proteomes" id="UP001162483">
    <property type="component" value="Unassembled WGS sequence"/>
</dbReference>
<name>A0ABN9HHQ9_9NEOB</name>
<feature type="non-terminal residue" evidence="1">
    <location>
        <position position="1"/>
    </location>
</feature>
<dbReference type="EMBL" id="CATNWA010020979">
    <property type="protein sequence ID" value="CAI9620689.1"/>
    <property type="molecule type" value="Genomic_DNA"/>
</dbReference>